<dbReference type="EMBL" id="GL436989">
    <property type="protein sequence ID" value="EFN71302.1"/>
    <property type="molecule type" value="Genomic_DNA"/>
</dbReference>
<dbReference type="Proteomes" id="UP000000311">
    <property type="component" value="Unassembled WGS sequence"/>
</dbReference>
<name>E2A5J0_CAMFO</name>
<organism evidence="4">
    <name type="scientific">Camponotus floridanus</name>
    <name type="common">Florida carpenter ant</name>
    <dbReference type="NCBI Taxonomy" id="104421"/>
    <lineage>
        <taxon>Eukaryota</taxon>
        <taxon>Metazoa</taxon>
        <taxon>Ecdysozoa</taxon>
        <taxon>Arthropoda</taxon>
        <taxon>Hexapoda</taxon>
        <taxon>Insecta</taxon>
        <taxon>Pterygota</taxon>
        <taxon>Neoptera</taxon>
        <taxon>Endopterygota</taxon>
        <taxon>Hymenoptera</taxon>
        <taxon>Apocrita</taxon>
        <taxon>Aculeata</taxon>
        <taxon>Formicoidea</taxon>
        <taxon>Formicidae</taxon>
        <taxon>Formicinae</taxon>
        <taxon>Camponotus</taxon>
    </lineage>
</organism>
<protein>
    <submittedName>
        <fullName evidence="2">PiggyBac transposable element-derived protein 4</fullName>
    </submittedName>
</protein>
<gene>
    <name evidence="2" type="ORF">EAG_14793</name>
    <name evidence="3" type="ORF">EAG_14794</name>
</gene>
<feature type="domain" description="PiggyBac transposable element-derived protein" evidence="1">
    <location>
        <begin position="11"/>
        <end position="65"/>
    </location>
</feature>
<evidence type="ECO:0000313" key="4">
    <source>
        <dbReference type="Proteomes" id="UP000000311"/>
    </source>
</evidence>
<accession>E2A5J0</accession>
<evidence type="ECO:0000313" key="2">
    <source>
        <dbReference type="EMBL" id="EFN71302.1"/>
    </source>
</evidence>
<dbReference type="InterPro" id="IPR029526">
    <property type="entry name" value="PGBD"/>
</dbReference>
<dbReference type="Pfam" id="PF13843">
    <property type="entry name" value="DDE_Tnp_1_7"/>
    <property type="match status" value="1"/>
</dbReference>
<proteinExistence type="predicted"/>
<evidence type="ECO:0000259" key="1">
    <source>
        <dbReference type="Pfam" id="PF13843"/>
    </source>
</evidence>
<feature type="non-terminal residue" evidence="2">
    <location>
        <position position="65"/>
    </location>
</feature>
<reference evidence="2 4" key="1">
    <citation type="journal article" date="2010" name="Science">
        <title>Genomic comparison of the ants Camponotus floridanus and Harpegnathos saltator.</title>
        <authorList>
            <person name="Bonasio R."/>
            <person name="Zhang G."/>
            <person name="Ye C."/>
            <person name="Mutti N.S."/>
            <person name="Fang X."/>
            <person name="Qin N."/>
            <person name="Donahue G."/>
            <person name="Yang P."/>
            <person name="Li Q."/>
            <person name="Li C."/>
            <person name="Zhang P."/>
            <person name="Huang Z."/>
            <person name="Berger S.L."/>
            <person name="Reinberg D."/>
            <person name="Wang J."/>
            <person name="Liebig J."/>
        </authorList>
    </citation>
    <scope>NUCLEOTIDE SEQUENCE [LARGE SCALE GENOMIC DNA]</scope>
    <source>
        <strain evidence="4">C129</strain>
    </source>
</reference>
<dbReference type="EMBL" id="GL436989">
    <property type="protein sequence ID" value="EFN71303.1"/>
    <property type="molecule type" value="Genomic_DNA"/>
</dbReference>
<sequence length="65" mass="7893">KFKLFCKMSSTNVKLYIHSERNICIDESLLLWKERLSWKQYILSKRNRFGIKFFALCKNKTGYIL</sequence>
<feature type="non-terminal residue" evidence="2">
    <location>
        <position position="1"/>
    </location>
</feature>
<evidence type="ECO:0000313" key="3">
    <source>
        <dbReference type="EMBL" id="EFN71303.1"/>
    </source>
</evidence>
<keyword evidence="4" id="KW-1185">Reference proteome</keyword>
<dbReference type="AlphaFoldDB" id="E2A5J0"/>